<sequence>MAPVVSEVMTVQSSGVGLGTRHEVQDNGLENNMKLRMVDVAQEDLLAIVVNQSEVLQGGDFVAQGTDSVLIEEECAMAASVASFSDTEILVDNALTSKEVCSDSDTQERGKKRGEAIGMKVRSSKRPKVVVLAEPFLRDEVLDDVKRMLGFDCGFSNGDWDGKLWIFWMNDVDVNVMSCGSQHVTVIVSTGLMKCKASFVYAKCTYVQRRELWADLEKESNGIEPWIITGDFNIIASDVERRGGRSRSLLAMEEFNSWIHSCGLQELKFLGKSFSWCNGQAGRSRSWARLDRSLVTPNFVQAFPDSFMRCVREVWDQPVVGTGLIKLAVKLKKLKTVLKGWNKTVFGWTSGHIKQLEDRIERLEESLQLNYDEEVESDLLASKMELQTWNNREEMRLAQCAKVRWWRHGDQNLRYFHALLNKRRQSKITEMRLPNGLMLKSPQEIHDGVVHYFREFLGQSSRVVLPELSDYVSIVISDDDNLRLCSVPTEEEVKQAVFSIPIESSPRPDGFGSGFYRACWDIVSLEVVEAVQEFFRGIPLPRFYTASFVVLIPKMDQSTRFDKFRPISLCSVFYKICTKVLVARLAPLLSSLISSEQCAFIPGRSIFDNISITQEMVQSLNKKAMGGNIILKLDKAKAYDRVEWDFLLHVLIAFGFSSSVSGLIRNCIASPWYSIMMNVIFANGGKRSLKELMKVIETYESWSGQQGRYEDLNHVFLEGDIAAGIWKRFSTILGVPYDPNKRCCGNVDVRQGWKTNVFRWKCFGGLFVSG</sequence>
<dbReference type="KEGG" id="jre:118349203"/>
<dbReference type="InterPro" id="IPR036691">
    <property type="entry name" value="Endo/exonu/phosph_ase_sf"/>
</dbReference>
<dbReference type="InterPro" id="IPR000477">
    <property type="entry name" value="RT_dom"/>
</dbReference>
<accession>A0A6P9EMM0</accession>
<dbReference type="OrthoDB" id="1304924at2759"/>
<organism evidence="3 4">
    <name type="scientific">Juglans regia</name>
    <name type="common">English walnut</name>
    <dbReference type="NCBI Taxonomy" id="51240"/>
    <lineage>
        <taxon>Eukaryota</taxon>
        <taxon>Viridiplantae</taxon>
        <taxon>Streptophyta</taxon>
        <taxon>Embryophyta</taxon>
        <taxon>Tracheophyta</taxon>
        <taxon>Spermatophyta</taxon>
        <taxon>Magnoliopsida</taxon>
        <taxon>eudicotyledons</taxon>
        <taxon>Gunneridae</taxon>
        <taxon>Pentapetalae</taxon>
        <taxon>rosids</taxon>
        <taxon>fabids</taxon>
        <taxon>Fagales</taxon>
        <taxon>Juglandaceae</taxon>
        <taxon>Juglans</taxon>
    </lineage>
</organism>
<dbReference type="PANTHER" id="PTHR46890:SF48">
    <property type="entry name" value="RNA-DIRECTED DNA POLYMERASE"/>
    <property type="match status" value="1"/>
</dbReference>
<feature type="domain" description="Reverse transcriptase" evidence="1">
    <location>
        <begin position="552"/>
        <end position="678"/>
    </location>
</feature>
<gene>
    <name evidence="4" type="primary">LOC118349203</name>
</gene>
<protein>
    <submittedName>
        <fullName evidence="4">Uncharacterized protein LOC118349203</fullName>
    </submittedName>
</protein>
<dbReference type="InterPro" id="IPR052343">
    <property type="entry name" value="Retrotransposon-Effector_Assoc"/>
</dbReference>
<dbReference type="Gene3D" id="3.60.10.10">
    <property type="entry name" value="Endonuclease/exonuclease/phosphatase"/>
    <property type="match status" value="1"/>
</dbReference>
<dbReference type="SUPFAM" id="SSF56219">
    <property type="entry name" value="DNase I-like"/>
    <property type="match status" value="1"/>
</dbReference>
<dbReference type="Pfam" id="PF03372">
    <property type="entry name" value="Exo_endo_phos"/>
    <property type="match status" value="1"/>
</dbReference>
<dbReference type="Proteomes" id="UP000235220">
    <property type="component" value="Chromosome 8"/>
</dbReference>
<evidence type="ECO:0000259" key="2">
    <source>
        <dbReference type="Pfam" id="PF03372"/>
    </source>
</evidence>
<dbReference type="CDD" id="cd01650">
    <property type="entry name" value="RT_nLTR_like"/>
    <property type="match status" value="1"/>
</dbReference>
<evidence type="ECO:0000313" key="4">
    <source>
        <dbReference type="RefSeq" id="XP_035548696.1"/>
    </source>
</evidence>
<dbReference type="PANTHER" id="PTHR46890">
    <property type="entry name" value="NON-LTR RETROLELEMENT REVERSE TRANSCRIPTASE-LIKE PROTEIN-RELATED"/>
    <property type="match status" value="1"/>
</dbReference>
<dbReference type="InParanoid" id="A0A6P9EMM0"/>
<dbReference type="Pfam" id="PF00078">
    <property type="entry name" value="RVT_1"/>
    <property type="match status" value="1"/>
</dbReference>
<evidence type="ECO:0000259" key="1">
    <source>
        <dbReference type="Pfam" id="PF00078"/>
    </source>
</evidence>
<keyword evidence="3" id="KW-1185">Reference proteome</keyword>
<dbReference type="GeneID" id="118349203"/>
<proteinExistence type="predicted"/>
<evidence type="ECO:0000313" key="3">
    <source>
        <dbReference type="Proteomes" id="UP000235220"/>
    </source>
</evidence>
<feature type="domain" description="Endonuclease/exonuclease/phosphatase" evidence="2">
    <location>
        <begin position="129"/>
        <end position="302"/>
    </location>
</feature>
<dbReference type="InterPro" id="IPR005135">
    <property type="entry name" value="Endo/exonuclease/phosphatase"/>
</dbReference>
<dbReference type="AlphaFoldDB" id="A0A6P9EMM0"/>
<dbReference type="GO" id="GO:0003824">
    <property type="term" value="F:catalytic activity"/>
    <property type="evidence" value="ECO:0007669"/>
    <property type="project" value="InterPro"/>
</dbReference>
<dbReference type="InterPro" id="IPR043502">
    <property type="entry name" value="DNA/RNA_pol_sf"/>
</dbReference>
<name>A0A6P9EMM0_JUGRE</name>
<dbReference type="RefSeq" id="XP_035548696.1">
    <property type="nucleotide sequence ID" value="XM_035692803.1"/>
</dbReference>
<dbReference type="SUPFAM" id="SSF56672">
    <property type="entry name" value="DNA/RNA polymerases"/>
    <property type="match status" value="1"/>
</dbReference>
<reference evidence="4" key="1">
    <citation type="submission" date="2025-08" db="UniProtKB">
        <authorList>
            <consortium name="RefSeq"/>
        </authorList>
    </citation>
    <scope>IDENTIFICATION</scope>
    <source>
        <tissue evidence="4">Leaves</tissue>
    </source>
</reference>